<keyword evidence="2 8" id="KW-0813">Transport</keyword>
<evidence type="ECO:0000256" key="9">
    <source>
        <dbReference type="RuleBase" id="RU003357"/>
    </source>
</evidence>
<name>A0A1I6NTB1_9SPHI</name>
<dbReference type="SUPFAM" id="SSF49464">
    <property type="entry name" value="Carboxypeptidase regulatory domain-like"/>
    <property type="match status" value="1"/>
</dbReference>
<feature type="chain" id="PRO_5011762784" evidence="10">
    <location>
        <begin position="23"/>
        <end position="1041"/>
    </location>
</feature>
<comment type="subcellular location">
    <subcellularLocation>
        <location evidence="1 8">Cell outer membrane</location>
        <topology evidence="1 8">Multi-pass membrane protein</topology>
    </subcellularLocation>
</comment>
<evidence type="ECO:0000259" key="11">
    <source>
        <dbReference type="Pfam" id="PF00593"/>
    </source>
</evidence>
<dbReference type="GO" id="GO:0009279">
    <property type="term" value="C:cell outer membrane"/>
    <property type="evidence" value="ECO:0007669"/>
    <property type="project" value="UniProtKB-SubCell"/>
</dbReference>
<dbReference type="InterPro" id="IPR000531">
    <property type="entry name" value="Beta-barrel_TonB"/>
</dbReference>
<keyword evidence="3 8" id="KW-1134">Transmembrane beta strand</keyword>
<dbReference type="InterPro" id="IPR039426">
    <property type="entry name" value="TonB-dep_rcpt-like"/>
</dbReference>
<feature type="domain" description="TonB-dependent receptor-like beta-barrel" evidence="11">
    <location>
        <begin position="439"/>
        <end position="1007"/>
    </location>
</feature>
<comment type="similarity">
    <text evidence="8 9">Belongs to the TonB-dependent receptor family.</text>
</comment>
<dbReference type="Proteomes" id="UP000198785">
    <property type="component" value="Unassembled WGS sequence"/>
</dbReference>
<dbReference type="AlphaFoldDB" id="A0A1I6NTB1"/>
<evidence type="ECO:0000256" key="8">
    <source>
        <dbReference type="PROSITE-ProRule" id="PRU01360"/>
    </source>
</evidence>
<protein>
    <submittedName>
        <fullName evidence="13">TonB-linked outer membrane protein, SusC/RagA family</fullName>
    </submittedName>
</protein>
<evidence type="ECO:0000256" key="7">
    <source>
        <dbReference type="ARBA" id="ARBA00023237"/>
    </source>
</evidence>
<keyword evidence="7 8" id="KW-0998">Cell outer membrane</keyword>
<feature type="signal peptide" evidence="10">
    <location>
        <begin position="1"/>
        <end position="22"/>
    </location>
</feature>
<keyword evidence="6 8" id="KW-0472">Membrane</keyword>
<dbReference type="PROSITE" id="PS52016">
    <property type="entry name" value="TONB_DEPENDENT_REC_3"/>
    <property type="match status" value="1"/>
</dbReference>
<keyword evidence="14" id="KW-1185">Reference proteome</keyword>
<dbReference type="InterPro" id="IPR023996">
    <property type="entry name" value="TonB-dep_OMP_SusC/RagA"/>
</dbReference>
<dbReference type="Pfam" id="PF13715">
    <property type="entry name" value="CarbopepD_reg_2"/>
    <property type="match status" value="1"/>
</dbReference>
<dbReference type="InterPro" id="IPR012910">
    <property type="entry name" value="Plug_dom"/>
</dbReference>
<dbReference type="Gene3D" id="2.170.130.10">
    <property type="entry name" value="TonB-dependent receptor, plug domain"/>
    <property type="match status" value="1"/>
</dbReference>
<keyword evidence="4 8" id="KW-0812">Transmembrane</keyword>
<gene>
    <name evidence="13" type="ORF">SAMN05660206_10180</name>
</gene>
<dbReference type="Pfam" id="PF00593">
    <property type="entry name" value="TonB_dep_Rec_b-barrel"/>
    <property type="match status" value="1"/>
</dbReference>
<keyword evidence="10" id="KW-0732">Signal</keyword>
<organism evidence="13 14">
    <name type="scientific">Sphingobacterium wenxiniae</name>
    <dbReference type="NCBI Taxonomy" id="683125"/>
    <lineage>
        <taxon>Bacteria</taxon>
        <taxon>Pseudomonadati</taxon>
        <taxon>Bacteroidota</taxon>
        <taxon>Sphingobacteriia</taxon>
        <taxon>Sphingobacteriales</taxon>
        <taxon>Sphingobacteriaceae</taxon>
        <taxon>Sphingobacterium</taxon>
    </lineage>
</organism>
<evidence type="ECO:0000313" key="13">
    <source>
        <dbReference type="EMBL" id="SFS31130.1"/>
    </source>
</evidence>
<dbReference type="RefSeq" id="WP_212611593.1">
    <property type="nucleotide sequence ID" value="NZ_FOZZ01000001.1"/>
</dbReference>
<proteinExistence type="inferred from homology"/>
<feature type="domain" description="TonB-dependent receptor plug" evidence="12">
    <location>
        <begin position="117"/>
        <end position="223"/>
    </location>
</feature>
<dbReference type="InterPro" id="IPR037066">
    <property type="entry name" value="Plug_dom_sf"/>
</dbReference>
<evidence type="ECO:0000259" key="12">
    <source>
        <dbReference type="Pfam" id="PF07715"/>
    </source>
</evidence>
<keyword evidence="5 9" id="KW-0798">TonB box</keyword>
<reference evidence="13 14" key="1">
    <citation type="submission" date="2016-10" db="EMBL/GenBank/DDBJ databases">
        <authorList>
            <person name="de Groot N.N."/>
        </authorList>
    </citation>
    <scope>NUCLEOTIDE SEQUENCE [LARGE SCALE GENOMIC DNA]</scope>
    <source>
        <strain evidence="13 14">DSM 22789</strain>
    </source>
</reference>
<evidence type="ECO:0000256" key="5">
    <source>
        <dbReference type="ARBA" id="ARBA00023077"/>
    </source>
</evidence>
<dbReference type="NCBIfam" id="TIGR04057">
    <property type="entry name" value="SusC_RagA_signa"/>
    <property type="match status" value="1"/>
</dbReference>
<dbReference type="NCBIfam" id="TIGR04056">
    <property type="entry name" value="OMP_RagA_SusC"/>
    <property type="match status" value="1"/>
</dbReference>
<dbReference type="InterPro" id="IPR023997">
    <property type="entry name" value="TonB-dep_OMP_SusC/RagA_CS"/>
</dbReference>
<evidence type="ECO:0000256" key="10">
    <source>
        <dbReference type="SAM" id="SignalP"/>
    </source>
</evidence>
<evidence type="ECO:0000256" key="4">
    <source>
        <dbReference type="ARBA" id="ARBA00022692"/>
    </source>
</evidence>
<evidence type="ECO:0000256" key="3">
    <source>
        <dbReference type="ARBA" id="ARBA00022452"/>
    </source>
</evidence>
<evidence type="ECO:0000256" key="6">
    <source>
        <dbReference type="ARBA" id="ARBA00023136"/>
    </source>
</evidence>
<dbReference type="SUPFAM" id="SSF56935">
    <property type="entry name" value="Porins"/>
    <property type="match status" value="1"/>
</dbReference>
<dbReference type="InterPro" id="IPR008969">
    <property type="entry name" value="CarboxyPept-like_regulatory"/>
</dbReference>
<evidence type="ECO:0000313" key="14">
    <source>
        <dbReference type="Proteomes" id="UP000198785"/>
    </source>
</evidence>
<dbReference type="Pfam" id="PF07715">
    <property type="entry name" value="Plug"/>
    <property type="match status" value="1"/>
</dbReference>
<dbReference type="EMBL" id="FOZZ01000001">
    <property type="protein sequence ID" value="SFS31130.1"/>
    <property type="molecule type" value="Genomic_DNA"/>
</dbReference>
<dbReference type="STRING" id="683125.SAMN05660206_10180"/>
<accession>A0A1I6NTB1</accession>
<evidence type="ECO:0000256" key="2">
    <source>
        <dbReference type="ARBA" id="ARBA00022448"/>
    </source>
</evidence>
<dbReference type="InterPro" id="IPR036942">
    <property type="entry name" value="Beta-barrel_TonB_sf"/>
</dbReference>
<evidence type="ECO:0000256" key="1">
    <source>
        <dbReference type="ARBA" id="ARBA00004571"/>
    </source>
</evidence>
<sequence length="1041" mass="115100">MITRGKVILLLSMILFTVAGFAQQVTLQGRVTDRSTEEPIVGASLVVRGSEQATQTNENGEFTLSLTSNNASLSVSYVGYESQTIAVGSSRFLEIRLVSVDQGLEEVVVTGYQVERKKDLTGAVSVVDVNEIMKAPENNPIKALQGRVSGMTVTADGNPSGAATVRMRGISSLNSSQDPLYVIDGVPTQGGMHELNSNDIESIQVLKDASSASIYGSRAANGVIVITTKRGKSGDPKLTFDAYGTSTYFNNRMKVLNAEEYGQAMWQAMLNSGANPNSNNIGYQFDWSNDANGQAQLDRVYVSKFLDAKQSMRASDTDWFDEISKPGLVQSYNGSFSSATDKSSSFFSLGYFHNNGTLKHSNFKRISARLNTDYKFFDGKLVIGENFTVNNTGEVQAPGDVLDLSLKALPIIPVHTVDGIGWGGPSQGMNDRHNPMRLLHDNRNNAYNFWRLFGNAYANLEVIKGLHLRTTYGIDYSNFYKRHMEVSYESGFMNNSRTGVNMEQSHGMKWTWSNTANYRKTIDQHVFDVLGGMEMNRHRDIAFNAYTAGEGAFVIETPEYMWPGVSTGTAAVGGGSTGFSLLSYFGKINYVFDDRYLASFTVRHDGSSRFGKNNRFATFPAITAGWRISEERFMENTKGFISDLKLRVGWGQTGNQGIDNLATYALFVPEYGVGDPTWVIVDGTAYDLSGRGSGILPSGYRKIQTQNDDLKWETTTQTNIGLDFSLFGQNLFGSVDWYVKETKDMLINPAYIGVVGEGGYRWANGASMENKGIDVTTGYRNKTTFGLDYELTGVISAYKNKVTHLPEAVENSYGGRQGDNIIGRPLGSFYGFVTDGIFQNQEEVNAHINQTGKGIGRLRYVNVYDSDNEITDLDRTWIGNPHPDFSYSLNIALKYKGFDLSAYFQGVQGIDVENWLKKQTDFWSVDDVNSNKGTRLLQAWTPQNSGSTIPALQTVNNNDEGRFSTYFIENGSYMKLRNLSFGYTIPTDVVSRLRMSRLRVYATGQNLFTAKSKAFTGVDPENVGWGYPIPTTWTVGLNVGF</sequence>
<dbReference type="Gene3D" id="2.60.40.1120">
    <property type="entry name" value="Carboxypeptidase-like, regulatory domain"/>
    <property type="match status" value="1"/>
</dbReference>
<dbReference type="Gene3D" id="2.40.170.20">
    <property type="entry name" value="TonB-dependent receptor, beta-barrel domain"/>
    <property type="match status" value="1"/>
</dbReference>